<evidence type="ECO:0000256" key="1">
    <source>
        <dbReference type="ARBA" id="ARBA00023122"/>
    </source>
</evidence>
<dbReference type="KEGG" id="nyu:D7D52_20605"/>
<dbReference type="Pfam" id="PF00571">
    <property type="entry name" value="CBS"/>
    <property type="match status" value="2"/>
</dbReference>
<evidence type="ECO:0000259" key="3">
    <source>
        <dbReference type="PROSITE" id="PS51371"/>
    </source>
</evidence>
<feature type="domain" description="CBS" evidence="3">
    <location>
        <begin position="9"/>
        <end position="66"/>
    </location>
</feature>
<dbReference type="SUPFAM" id="SSF54631">
    <property type="entry name" value="CBS-domain pair"/>
    <property type="match status" value="1"/>
</dbReference>
<dbReference type="PANTHER" id="PTHR43080">
    <property type="entry name" value="CBS DOMAIN-CONTAINING PROTEIN CBSX3, MITOCHONDRIAL"/>
    <property type="match status" value="1"/>
</dbReference>
<dbReference type="InterPro" id="IPR051257">
    <property type="entry name" value="Diverse_CBS-Domain"/>
</dbReference>
<evidence type="ECO:0000313" key="4">
    <source>
        <dbReference type="EMBL" id="AYF79229.1"/>
    </source>
</evidence>
<dbReference type="InterPro" id="IPR000644">
    <property type="entry name" value="CBS_dom"/>
</dbReference>
<accession>A0A386ZR62</accession>
<keyword evidence="1 2" id="KW-0129">CBS domain</keyword>
<dbReference type="OrthoDB" id="9789996at2"/>
<dbReference type="PROSITE" id="PS51371">
    <property type="entry name" value="CBS"/>
    <property type="match status" value="2"/>
</dbReference>
<evidence type="ECO:0000313" key="5">
    <source>
        <dbReference type="Proteomes" id="UP000267164"/>
    </source>
</evidence>
<keyword evidence="5" id="KW-1185">Reference proteome</keyword>
<dbReference type="Proteomes" id="UP000267164">
    <property type="component" value="Chromosome"/>
</dbReference>
<dbReference type="InterPro" id="IPR046342">
    <property type="entry name" value="CBS_dom_sf"/>
</dbReference>
<dbReference type="Gene3D" id="3.10.580.10">
    <property type="entry name" value="CBS-domain"/>
    <property type="match status" value="1"/>
</dbReference>
<feature type="domain" description="CBS" evidence="3">
    <location>
        <begin position="74"/>
        <end position="132"/>
    </location>
</feature>
<dbReference type="PANTHER" id="PTHR43080:SF2">
    <property type="entry name" value="CBS DOMAIN-CONTAINING PROTEIN"/>
    <property type="match status" value="1"/>
</dbReference>
<reference evidence="4 5" key="1">
    <citation type="submission" date="2018-09" db="EMBL/GenBank/DDBJ databases">
        <title>Nocardia yunnanensis sp. nov., an actinomycete isolated from a soil sample.</title>
        <authorList>
            <person name="Zhang J."/>
        </authorList>
    </citation>
    <scope>NUCLEOTIDE SEQUENCE [LARGE SCALE GENOMIC DNA]</scope>
    <source>
        <strain evidence="4 5">CFHS0054</strain>
    </source>
</reference>
<proteinExistence type="predicted"/>
<name>A0A386ZR62_9NOCA</name>
<gene>
    <name evidence="4" type="ORF">D7D52_20605</name>
</gene>
<organism evidence="4 5">
    <name type="scientific">Nocardia yunnanensis</name>
    <dbReference type="NCBI Taxonomy" id="2382165"/>
    <lineage>
        <taxon>Bacteria</taxon>
        <taxon>Bacillati</taxon>
        <taxon>Actinomycetota</taxon>
        <taxon>Actinomycetes</taxon>
        <taxon>Mycobacteriales</taxon>
        <taxon>Nocardiaceae</taxon>
        <taxon>Nocardia</taxon>
    </lineage>
</organism>
<dbReference type="AlphaFoldDB" id="A0A386ZR62"/>
<sequence length="139" mass="15044">MGPTARDIMTPGCHCVRADDTVLAAARRMVELEVGALPICGAGDRLEGMLTDRDIVVKVVARHRDPAEVRAGELAAGVPVVAQADDDVERVRQLMADHQVRRLPVVDRRKLVGLIAQADIARLLEHRASGEVVEAISQE</sequence>
<evidence type="ECO:0000256" key="2">
    <source>
        <dbReference type="PROSITE-ProRule" id="PRU00703"/>
    </source>
</evidence>
<dbReference type="SMART" id="SM00116">
    <property type="entry name" value="CBS"/>
    <property type="match status" value="2"/>
</dbReference>
<protein>
    <submittedName>
        <fullName evidence="4">CBS domain-containing protein</fullName>
    </submittedName>
</protein>
<dbReference type="EMBL" id="CP032568">
    <property type="protein sequence ID" value="AYF79229.1"/>
    <property type="molecule type" value="Genomic_DNA"/>
</dbReference>